<sequence>MSCQKGNTKRSRPQKYKNQTVFKNDLHDKSHKTKFINNIEVANVCERCKKIIEWKIKYKKYKPLKAPAKCTKCEEKTVKHAYHTMCLPCSKDLKVCPKCCEKREVIEAKPNKEEMMKMDAETQMFLKQLPERKRRTVIRYMNRNCNSKNTDSKTSNDENEDSEESDDGEESEKNTEKSSLKKDLRIKKDNCNDDFTDNSEDDFSDNLEEDSENELEDDGIKNLKIT</sequence>
<proteinExistence type="predicted"/>
<organism evidence="2 4">
    <name type="scientific">Polistes dominula</name>
    <name type="common">European paper wasp</name>
    <name type="synonym">Vespa dominula</name>
    <dbReference type="NCBI Taxonomy" id="743375"/>
    <lineage>
        <taxon>Eukaryota</taxon>
        <taxon>Metazoa</taxon>
        <taxon>Ecdysozoa</taxon>
        <taxon>Arthropoda</taxon>
        <taxon>Hexapoda</taxon>
        <taxon>Insecta</taxon>
        <taxon>Pterygota</taxon>
        <taxon>Neoptera</taxon>
        <taxon>Endopterygota</taxon>
        <taxon>Hymenoptera</taxon>
        <taxon>Apocrita</taxon>
        <taxon>Aculeata</taxon>
        <taxon>Vespoidea</taxon>
        <taxon>Vespidae</taxon>
        <taxon>Polistinae</taxon>
        <taxon>Polistini</taxon>
        <taxon>Polistes</taxon>
    </lineage>
</organism>
<dbReference type="InterPro" id="IPR019351">
    <property type="entry name" value="DUF2039"/>
</dbReference>
<dbReference type="RefSeq" id="XP_015190768.1">
    <property type="nucleotide sequence ID" value="XM_015335282.1"/>
</dbReference>
<evidence type="ECO:0000256" key="1">
    <source>
        <dbReference type="SAM" id="MobiDB-lite"/>
    </source>
</evidence>
<dbReference type="PANTHER" id="PTHR22876">
    <property type="entry name" value="ZGC:101016"/>
    <property type="match status" value="1"/>
</dbReference>
<dbReference type="Proteomes" id="UP000694924">
    <property type="component" value="Unplaced"/>
</dbReference>
<feature type="region of interest" description="Disordered" evidence="1">
    <location>
        <begin position="145"/>
        <end position="226"/>
    </location>
</feature>
<dbReference type="RefSeq" id="XP_015190770.1">
    <property type="nucleotide sequence ID" value="XM_015335284.1"/>
</dbReference>
<reference evidence="3 4" key="1">
    <citation type="submission" date="2025-05" db="UniProtKB">
        <authorList>
            <consortium name="RefSeq"/>
        </authorList>
    </citation>
    <scope>IDENTIFICATION</scope>
    <source>
        <tissue evidence="3 4">Whole body</tissue>
    </source>
</reference>
<keyword evidence="2" id="KW-1185">Reference proteome</keyword>
<feature type="compositionally biased region" description="Acidic residues" evidence="1">
    <location>
        <begin position="157"/>
        <end position="170"/>
    </location>
</feature>
<feature type="compositionally biased region" description="Acidic residues" evidence="1">
    <location>
        <begin position="192"/>
        <end position="217"/>
    </location>
</feature>
<feature type="compositionally biased region" description="Basic and acidic residues" evidence="1">
    <location>
        <begin position="171"/>
        <end position="191"/>
    </location>
</feature>
<evidence type="ECO:0000313" key="4">
    <source>
        <dbReference type="RefSeq" id="XP_015190770.1"/>
    </source>
</evidence>
<dbReference type="Pfam" id="PF10217">
    <property type="entry name" value="DUF2039"/>
    <property type="match status" value="1"/>
</dbReference>
<dbReference type="PANTHER" id="PTHR22876:SF5">
    <property type="entry name" value="CHROMOSOME 9 OPEN READING FRAME 85"/>
    <property type="match status" value="1"/>
</dbReference>
<accession>A0ABM1JE82</accession>
<evidence type="ECO:0000313" key="3">
    <source>
        <dbReference type="RefSeq" id="XP_015190768.1"/>
    </source>
</evidence>
<dbReference type="GeneID" id="107074143"/>
<gene>
    <name evidence="3 4" type="primary">LOC107074143</name>
</gene>
<protein>
    <submittedName>
        <fullName evidence="3 4">Uncharacterized protein C9orf85 homolog</fullName>
    </submittedName>
</protein>
<name>A0ABM1JE82_POLDO</name>
<evidence type="ECO:0000313" key="2">
    <source>
        <dbReference type="Proteomes" id="UP000694924"/>
    </source>
</evidence>